<dbReference type="InterPro" id="IPR005630">
    <property type="entry name" value="Terpene_synthase_metal-bd"/>
</dbReference>
<evidence type="ECO:0000256" key="1">
    <source>
        <dbReference type="ARBA" id="ARBA00022723"/>
    </source>
</evidence>
<dbReference type="GO" id="GO:0010333">
    <property type="term" value="F:terpene synthase activity"/>
    <property type="evidence" value="ECO:0007669"/>
    <property type="project" value="InterPro"/>
</dbReference>
<dbReference type="InterPro" id="IPR008949">
    <property type="entry name" value="Isoprenoid_synthase_dom_sf"/>
</dbReference>
<gene>
    <name evidence="4" type="ORF">M8C21_032549</name>
</gene>
<dbReference type="Gene3D" id="1.10.600.10">
    <property type="entry name" value="Farnesyl Diphosphate Synthase"/>
    <property type="match status" value="2"/>
</dbReference>
<dbReference type="Pfam" id="PF19086">
    <property type="entry name" value="Terpene_syn_C_2"/>
    <property type="match status" value="1"/>
</dbReference>
<evidence type="ECO:0000313" key="5">
    <source>
        <dbReference type="Proteomes" id="UP001206925"/>
    </source>
</evidence>
<reference evidence="4" key="1">
    <citation type="submission" date="2022-06" db="EMBL/GenBank/DDBJ databases">
        <title>Uncovering the hologenomic basis of an extraordinary plant invasion.</title>
        <authorList>
            <person name="Bieker V.C."/>
            <person name="Martin M.D."/>
            <person name="Gilbert T."/>
            <person name="Hodgins K."/>
            <person name="Battlay P."/>
            <person name="Petersen B."/>
            <person name="Wilson J."/>
        </authorList>
    </citation>
    <scope>NUCLEOTIDE SEQUENCE</scope>
    <source>
        <strain evidence="4">AA19_3_7</strain>
        <tissue evidence="4">Leaf</tissue>
    </source>
</reference>
<comment type="caution">
    <text evidence="4">The sequence shown here is derived from an EMBL/GenBank/DDBJ whole genome shotgun (WGS) entry which is preliminary data.</text>
</comment>
<keyword evidence="2" id="KW-0460">Magnesium</keyword>
<dbReference type="PANTHER" id="PTHR31225:SF9">
    <property type="entry name" value="TERPENE SYNTHASE 10"/>
    <property type="match status" value="1"/>
</dbReference>
<organism evidence="4 5">
    <name type="scientific">Ambrosia artemisiifolia</name>
    <name type="common">Common ragweed</name>
    <dbReference type="NCBI Taxonomy" id="4212"/>
    <lineage>
        <taxon>Eukaryota</taxon>
        <taxon>Viridiplantae</taxon>
        <taxon>Streptophyta</taxon>
        <taxon>Embryophyta</taxon>
        <taxon>Tracheophyta</taxon>
        <taxon>Spermatophyta</taxon>
        <taxon>Magnoliopsida</taxon>
        <taxon>eudicotyledons</taxon>
        <taxon>Gunneridae</taxon>
        <taxon>Pentapetalae</taxon>
        <taxon>asterids</taxon>
        <taxon>campanulids</taxon>
        <taxon>Asterales</taxon>
        <taxon>Asteraceae</taxon>
        <taxon>Asteroideae</taxon>
        <taxon>Heliantheae alliance</taxon>
        <taxon>Heliantheae</taxon>
        <taxon>Ambrosia</taxon>
    </lineage>
</organism>
<dbReference type="SUPFAM" id="SSF48576">
    <property type="entry name" value="Terpenoid synthases"/>
    <property type="match status" value="1"/>
</dbReference>
<keyword evidence="5" id="KW-1185">Reference proteome</keyword>
<dbReference type="GO" id="GO:0016114">
    <property type="term" value="P:terpenoid biosynthetic process"/>
    <property type="evidence" value="ECO:0007669"/>
    <property type="project" value="InterPro"/>
</dbReference>
<dbReference type="PANTHER" id="PTHR31225">
    <property type="entry name" value="OS04G0344100 PROTEIN-RELATED"/>
    <property type="match status" value="1"/>
</dbReference>
<dbReference type="GO" id="GO:0000287">
    <property type="term" value="F:magnesium ion binding"/>
    <property type="evidence" value="ECO:0007669"/>
    <property type="project" value="InterPro"/>
</dbReference>
<accession>A0AAD5CRM0</accession>
<evidence type="ECO:0000259" key="3">
    <source>
        <dbReference type="Pfam" id="PF03936"/>
    </source>
</evidence>
<evidence type="ECO:0000313" key="4">
    <source>
        <dbReference type="EMBL" id="KAI7745579.1"/>
    </source>
</evidence>
<dbReference type="AlphaFoldDB" id="A0AAD5CRM0"/>
<protein>
    <recommendedName>
        <fullName evidence="3">Terpene synthase metal-binding domain-containing protein</fullName>
    </recommendedName>
</protein>
<dbReference type="Pfam" id="PF03936">
    <property type="entry name" value="Terpene_synth_C"/>
    <property type="match status" value="1"/>
</dbReference>
<dbReference type="Proteomes" id="UP001206925">
    <property type="component" value="Unassembled WGS sequence"/>
</dbReference>
<sequence>MVPRLETKWFIEAYEKRNSMNPTLLELAKLDFNKVQAIHQEDLKYTSRWWNKTTWDAKLTSLRDRLVECFLWAVAANSLPPFSPLRRILAQVIAMTTTIDDVYDVYGTLDELEQFTEAISSGKAYLKEAKWYNSGYTPTLEEYLENAWVSISVPLMLTHISYLTSVTPTEEIMHSMERIENIIRYSGIILRLADDLGTYTDEMARGDNPKAVQCYMHETGATEEEARMYVTTLILNTWKKLNKERSTILDSQILKELTDCGANLGRMAQFMYYDEDGHGSRPDITKYHVLSLLVNPI</sequence>
<name>A0AAD5CRM0_AMBAR</name>
<feature type="domain" description="Terpene synthase metal-binding" evidence="3">
    <location>
        <begin position="56"/>
        <end position="120"/>
    </location>
</feature>
<proteinExistence type="predicted"/>
<dbReference type="EMBL" id="JAMZMK010007196">
    <property type="protein sequence ID" value="KAI7745579.1"/>
    <property type="molecule type" value="Genomic_DNA"/>
</dbReference>
<keyword evidence="1" id="KW-0479">Metal-binding</keyword>
<dbReference type="InterPro" id="IPR050148">
    <property type="entry name" value="Terpene_synthase-like"/>
</dbReference>
<evidence type="ECO:0000256" key="2">
    <source>
        <dbReference type="ARBA" id="ARBA00022842"/>
    </source>
</evidence>